<evidence type="ECO:0000259" key="2">
    <source>
        <dbReference type="Pfam" id="PF00092"/>
    </source>
</evidence>
<keyword evidence="1" id="KW-0812">Transmembrane</keyword>
<feature type="domain" description="VWFA" evidence="2">
    <location>
        <begin position="34"/>
        <end position="161"/>
    </location>
</feature>
<evidence type="ECO:0000313" key="3">
    <source>
        <dbReference type="EMBL" id="MFB9762422.1"/>
    </source>
</evidence>
<dbReference type="Pfam" id="PF00092">
    <property type="entry name" value="VWA"/>
    <property type="match status" value="1"/>
</dbReference>
<dbReference type="EMBL" id="JBHMAF010000196">
    <property type="protein sequence ID" value="MFB9762422.1"/>
    <property type="molecule type" value="Genomic_DNA"/>
</dbReference>
<accession>A0ABV5WP99</accession>
<keyword evidence="1" id="KW-1133">Transmembrane helix</keyword>
<protein>
    <submittedName>
        <fullName evidence="3">VWA domain-containing protein</fullName>
    </submittedName>
</protein>
<organism evidence="3 4">
    <name type="scientific">Ectobacillus funiculus</name>
    <dbReference type="NCBI Taxonomy" id="137993"/>
    <lineage>
        <taxon>Bacteria</taxon>
        <taxon>Bacillati</taxon>
        <taxon>Bacillota</taxon>
        <taxon>Bacilli</taxon>
        <taxon>Bacillales</taxon>
        <taxon>Bacillaceae</taxon>
        <taxon>Ectobacillus</taxon>
    </lineage>
</organism>
<name>A0ABV5WP99_9BACI</name>
<dbReference type="Gene3D" id="3.40.50.410">
    <property type="entry name" value="von Willebrand factor, type A domain"/>
    <property type="match status" value="1"/>
</dbReference>
<comment type="caution">
    <text evidence="3">The sequence shown here is derived from an EMBL/GenBank/DDBJ whole genome shotgun (WGS) entry which is preliminary data.</text>
</comment>
<dbReference type="InterPro" id="IPR036465">
    <property type="entry name" value="vWFA_dom_sf"/>
</dbReference>
<dbReference type="Proteomes" id="UP001589609">
    <property type="component" value="Unassembled WGS sequence"/>
</dbReference>
<evidence type="ECO:0000256" key="1">
    <source>
        <dbReference type="SAM" id="Phobius"/>
    </source>
</evidence>
<reference evidence="3 4" key="1">
    <citation type="submission" date="2024-09" db="EMBL/GenBank/DDBJ databases">
        <authorList>
            <person name="Sun Q."/>
            <person name="Mori K."/>
        </authorList>
    </citation>
    <scope>NUCLEOTIDE SEQUENCE [LARGE SCALE GENOMIC DNA]</scope>
    <source>
        <strain evidence="3 4">JCM 11201</strain>
    </source>
</reference>
<keyword evidence="4" id="KW-1185">Reference proteome</keyword>
<keyword evidence="1" id="KW-0472">Membrane</keyword>
<feature type="transmembrane region" description="Helical" evidence="1">
    <location>
        <begin position="567"/>
        <end position="591"/>
    </location>
</feature>
<proteinExistence type="predicted"/>
<gene>
    <name evidence="3" type="ORF">ACFFMS_29790</name>
</gene>
<dbReference type="CDD" id="cd00198">
    <property type="entry name" value="vWFA"/>
    <property type="match status" value="1"/>
</dbReference>
<dbReference type="RefSeq" id="WP_379952291.1">
    <property type="nucleotide sequence ID" value="NZ_JBHMAF010000196.1"/>
</dbReference>
<dbReference type="SUPFAM" id="SSF53300">
    <property type="entry name" value="vWA-like"/>
    <property type="match status" value="1"/>
</dbReference>
<sequence>MKKQLIATCILLLLFSLLPIQGLAEKEGPKKRAVALVYDDSGSMRNGKDRWKYASYALQSFIGLLDERDSFSFIPMSRPSQEITMDLSKAKRQEEIDSIRQWNQYKNTPFTAVETAIASIKRQVAADANGEFWLIVLTDGAFNELESPQSAQYDANKKRITDTMRSFAAWMEGKNASVHSVLITMDQDLSAEEKAQMDAFQQIWQDTMNGMVLTAGEEDGIIKSVDQAAALIANRDPFSGAEDYVQVKRDGEKLKVSTPFPLRRLTIVQQTNGQGQLPRLEEANTPSLRIDGPFQTETPENNMITGSIIHVVPKTGDVMKPGDYELQFQGNFSSSVRWKVLAEPALDYTVHVYKKEENRLVEAKDGLYAGSTVVIEAKPNDLPVDALYFSSSIEYNGNSASMRWNEKRKAFQYEIKLSAAPVRGSIHMNIKGFYRQSKEFRITPVPKPKLSIAVLTNDWNERVNHLTESTPIIIQPLLNGKEMKDTEVARLLESASVTFNKHINYEWKQHGNQLYLYPRPYISDTLNFTDTGLVEATISLRDPAFEEVKQKVTLRIEDVSFFERYAVIFRFIIPVGAAALVVLIILVGWVVRPRFQRKGLIYYELDQSISEDWIHEAEPQLLRNPWWRHYLGIPYRSERRTVQSIIFIAKKGTKAVWIAKESQVEGMMIDGSFLEEGEIGKEHKTLYPNETVVIDKGYGKEVYRYECD</sequence>
<dbReference type="InterPro" id="IPR002035">
    <property type="entry name" value="VWF_A"/>
</dbReference>
<evidence type="ECO:0000313" key="4">
    <source>
        <dbReference type="Proteomes" id="UP001589609"/>
    </source>
</evidence>